<evidence type="ECO:0000256" key="1">
    <source>
        <dbReference type="ARBA" id="ARBA00001946"/>
    </source>
</evidence>
<dbReference type="Pfam" id="PF01850">
    <property type="entry name" value="PIN"/>
    <property type="match status" value="1"/>
</dbReference>
<feature type="binding site" evidence="8">
    <location>
        <position position="99"/>
    </location>
    <ligand>
        <name>Mg(2+)</name>
        <dbReference type="ChEBI" id="CHEBI:18420"/>
    </ligand>
</feature>
<dbReference type="HAMAP" id="MF_00265">
    <property type="entry name" value="VapC_Nob1"/>
    <property type="match status" value="1"/>
</dbReference>
<dbReference type="InterPro" id="IPR002716">
    <property type="entry name" value="PIN_dom"/>
</dbReference>
<dbReference type="InterPro" id="IPR022907">
    <property type="entry name" value="VapC_family"/>
</dbReference>
<proteinExistence type="inferred from homology"/>
<dbReference type="PANTHER" id="PTHR33653:SF1">
    <property type="entry name" value="RIBONUCLEASE VAPC2"/>
    <property type="match status" value="1"/>
</dbReference>
<dbReference type="CDD" id="cd09871">
    <property type="entry name" value="PIN_MtVapC28-VapC30-like"/>
    <property type="match status" value="1"/>
</dbReference>
<dbReference type="EC" id="3.1.-.-" evidence="8"/>
<name>A0ABU4VLV5_9ACTN</name>
<sequence>MVLDTSALVAILLDEPERPVLTRAIADAPVRALSAAGLLEAGIVLESRLGEAGGRELDLLLHRAEVAVVPVDVEQAEIARAAWRRYGKGRHAAALSYGDCFSYALALARDEPLLFVGEDFARTDVRSALAR</sequence>
<evidence type="ECO:0000313" key="11">
    <source>
        <dbReference type="Proteomes" id="UP001277761"/>
    </source>
</evidence>
<keyword evidence="5 8" id="KW-0378">Hydrolase</keyword>
<keyword evidence="8" id="KW-0800">Toxin</keyword>
<evidence type="ECO:0000256" key="5">
    <source>
        <dbReference type="ARBA" id="ARBA00022801"/>
    </source>
</evidence>
<protein>
    <recommendedName>
        <fullName evidence="8">Ribonuclease VapC</fullName>
        <shortName evidence="8">RNase VapC</shortName>
        <ecNumber evidence="8">3.1.-.-</ecNumber>
    </recommendedName>
    <alternativeName>
        <fullName evidence="8">Toxin VapC</fullName>
    </alternativeName>
</protein>
<evidence type="ECO:0000256" key="7">
    <source>
        <dbReference type="ARBA" id="ARBA00038093"/>
    </source>
</evidence>
<reference evidence="10 11" key="1">
    <citation type="submission" date="2023-11" db="EMBL/GenBank/DDBJ databases">
        <authorList>
            <person name="Xu M."/>
            <person name="Jiang T."/>
        </authorList>
    </citation>
    <scope>NUCLEOTIDE SEQUENCE [LARGE SCALE GENOMIC DNA]</scope>
    <source>
        <strain evidence="10 11">SD</strain>
    </source>
</reference>
<comment type="caution">
    <text evidence="10">The sequence shown here is derived from an EMBL/GenBank/DDBJ whole genome shotgun (WGS) entry which is preliminary data.</text>
</comment>
<keyword evidence="4 8" id="KW-0479">Metal-binding</keyword>
<feature type="domain" description="PIN" evidence="9">
    <location>
        <begin position="1"/>
        <end position="124"/>
    </location>
</feature>
<dbReference type="InterPro" id="IPR050556">
    <property type="entry name" value="Type_II_TA_system_RNase"/>
</dbReference>
<dbReference type="SUPFAM" id="SSF88723">
    <property type="entry name" value="PIN domain-like"/>
    <property type="match status" value="1"/>
</dbReference>
<keyword evidence="11" id="KW-1185">Reference proteome</keyword>
<evidence type="ECO:0000256" key="8">
    <source>
        <dbReference type="HAMAP-Rule" id="MF_00265"/>
    </source>
</evidence>
<comment type="function">
    <text evidence="8">Toxic component of a toxin-antitoxin (TA) system. An RNase.</text>
</comment>
<comment type="similarity">
    <text evidence="7 8">Belongs to the PINc/VapC protein family.</text>
</comment>
<dbReference type="Proteomes" id="UP001277761">
    <property type="component" value="Unassembled WGS sequence"/>
</dbReference>
<evidence type="ECO:0000256" key="2">
    <source>
        <dbReference type="ARBA" id="ARBA00022649"/>
    </source>
</evidence>
<evidence type="ECO:0000256" key="4">
    <source>
        <dbReference type="ARBA" id="ARBA00022723"/>
    </source>
</evidence>
<comment type="cofactor">
    <cofactor evidence="1 8">
        <name>Mg(2+)</name>
        <dbReference type="ChEBI" id="CHEBI:18420"/>
    </cofactor>
</comment>
<evidence type="ECO:0000313" key="10">
    <source>
        <dbReference type="EMBL" id="MDX8152826.1"/>
    </source>
</evidence>
<evidence type="ECO:0000256" key="6">
    <source>
        <dbReference type="ARBA" id="ARBA00022842"/>
    </source>
</evidence>
<keyword evidence="6 8" id="KW-0460">Magnesium</keyword>
<dbReference type="PANTHER" id="PTHR33653">
    <property type="entry name" value="RIBONUCLEASE VAPC2"/>
    <property type="match status" value="1"/>
</dbReference>
<dbReference type="Gene3D" id="3.40.50.1010">
    <property type="entry name" value="5'-nuclease"/>
    <property type="match status" value="1"/>
</dbReference>
<evidence type="ECO:0000259" key="9">
    <source>
        <dbReference type="Pfam" id="PF01850"/>
    </source>
</evidence>
<dbReference type="InterPro" id="IPR029060">
    <property type="entry name" value="PIN-like_dom_sf"/>
</dbReference>
<evidence type="ECO:0000256" key="3">
    <source>
        <dbReference type="ARBA" id="ARBA00022722"/>
    </source>
</evidence>
<keyword evidence="3 8" id="KW-0540">Nuclease</keyword>
<organism evidence="10 11">
    <name type="scientific">Patulibacter brassicae</name>
    <dbReference type="NCBI Taxonomy" id="1705717"/>
    <lineage>
        <taxon>Bacteria</taxon>
        <taxon>Bacillati</taxon>
        <taxon>Actinomycetota</taxon>
        <taxon>Thermoleophilia</taxon>
        <taxon>Solirubrobacterales</taxon>
        <taxon>Patulibacteraceae</taxon>
        <taxon>Patulibacter</taxon>
    </lineage>
</organism>
<gene>
    <name evidence="8" type="primary">vapC</name>
    <name evidence="10" type="ORF">SK069_14590</name>
</gene>
<accession>A0ABU4VLV5</accession>
<keyword evidence="2 8" id="KW-1277">Toxin-antitoxin system</keyword>
<dbReference type="RefSeq" id="WP_319954982.1">
    <property type="nucleotide sequence ID" value="NZ_JAXAVX010000008.1"/>
</dbReference>
<dbReference type="EMBL" id="JAXAVX010000008">
    <property type="protein sequence ID" value="MDX8152826.1"/>
    <property type="molecule type" value="Genomic_DNA"/>
</dbReference>
<feature type="binding site" evidence="8">
    <location>
        <position position="4"/>
    </location>
    <ligand>
        <name>Mg(2+)</name>
        <dbReference type="ChEBI" id="CHEBI:18420"/>
    </ligand>
</feature>